<sequence>MILHRDYIIQLDYNPATDILQVDYPDLQSAQLSEVRHSLTLMVEAIRNYDVKKLLLDASSTSINVSHEESRELTSKLAADLASTRIKKLARVQPINLRDEARAQENIKDLHKAGLLPYQLQTFATRAEALNWLTRD</sequence>
<evidence type="ECO:0008006" key="3">
    <source>
        <dbReference type="Google" id="ProtNLM"/>
    </source>
</evidence>
<dbReference type="EMBL" id="JBEOKT010000008">
    <property type="protein sequence ID" value="MER2998008.1"/>
    <property type="molecule type" value="Genomic_DNA"/>
</dbReference>
<organism evidence="1 2">
    <name type="scientific">Pontibacter populi</name>
    <dbReference type="NCBI Taxonomy" id="890055"/>
    <lineage>
        <taxon>Bacteria</taxon>
        <taxon>Pseudomonadati</taxon>
        <taxon>Bacteroidota</taxon>
        <taxon>Cytophagia</taxon>
        <taxon>Cytophagales</taxon>
        <taxon>Hymenobacteraceae</taxon>
        <taxon>Pontibacter</taxon>
    </lineage>
</organism>
<dbReference type="Proteomes" id="UP001476807">
    <property type="component" value="Unassembled WGS sequence"/>
</dbReference>
<gene>
    <name evidence="1" type="ORF">ABS362_10670</name>
</gene>
<evidence type="ECO:0000313" key="1">
    <source>
        <dbReference type="EMBL" id="MER2998008.1"/>
    </source>
</evidence>
<name>A0ABV1RUH1_9BACT</name>
<comment type="caution">
    <text evidence="1">The sequence shown here is derived from an EMBL/GenBank/DDBJ whole genome shotgun (WGS) entry which is preliminary data.</text>
</comment>
<keyword evidence="2" id="KW-1185">Reference proteome</keyword>
<proteinExistence type="predicted"/>
<reference evidence="1 2" key="1">
    <citation type="submission" date="2024-06" db="EMBL/GenBank/DDBJ databases">
        <title>Pontibacter populi HYL7-15.</title>
        <authorList>
            <person name="Kim M.K."/>
        </authorList>
    </citation>
    <scope>NUCLEOTIDE SEQUENCE [LARGE SCALE GENOMIC DNA]</scope>
    <source>
        <strain evidence="1 2">HYL7-15</strain>
    </source>
</reference>
<accession>A0ABV1RUH1</accession>
<dbReference type="RefSeq" id="WP_350412459.1">
    <property type="nucleotide sequence ID" value="NZ_JBEOKT010000008.1"/>
</dbReference>
<evidence type="ECO:0000313" key="2">
    <source>
        <dbReference type="Proteomes" id="UP001476807"/>
    </source>
</evidence>
<protein>
    <recommendedName>
        <fullName evidence="3">STAS/SEC14 domain-containing protein</fullName>
    </recommendedName>
</protein>